<dbReference type="InterPro" id="IPR003114">
    <property type="entry name" value="Phox_assoc"/>
</dbReference>
<accession>A0A1E4SLU6</accession>
<keyword evidence="4" id="KW-1185">Reference proteome</keyword>
<evidence type="ECO:0000259" key="2">
    <source>
        <dbReference type="Pfam" id="PF02194"/>
    </source>
</evidence>
<dbReference type="OrthoDB" id="5582218at2759"/>
<evidence type="ECO:0000313" key="4">
    <source>
        <dbReference type="Proteomes" id="UP000094285"/>
    </source>
</evidence>
<gene>
    <name evidence="3" type="ORF">CANTADRAFT_6001</name>
</gene>
<reference evidence="4" key="1">
    <citation type="submission" date="2016-05" db="EMBL/GenBank/DDBJ databases">
        <title>Comparative genomics of biotechnologically important yeasts.</title>
        <authorList>
            <consortium name="DOE Joint Genome Institute"/>
            <person name="Riley R."/>
            <person name="Haridas S."/>
            <person name="Wolfe K.H."/>
            <person name="Lopes M.R."/>
            <person name="Hittinger C.T."/>
            <person name="Goker M."/>
            <person name="Salamov A."/>
            <person name="Wisecaver J."/>
            <person name="Long T.M."/>
            <person name="Aerts A.L."/>
            <person name="Barry K."/>
            <person name="Choi C."/>
            <person name="Clum A."/>
            <person name="Coughlan A.Y."/>
            <person name="Deshpande S."/>
            <person name="Douglass A.P."/>
            <person name="Hanson S.J."/>
            <person name="Klenk H.-P."/>
            <person name="Labutti K."/>
            <person name="Lapidus A."/>
            <person name="Lindquist E."/>
            <person name="Lipzen A."/>
            <person name="Meier-Kolthoff J.P."/>
            <person name="Ohm R.A."/>
            <person name="Otillar R.P."/>
            <person name="Pangilinan J."/>
            <person name="Peng Y."/>
            <person name="Rokas A."/>
            <person name="Rosa C.A."/>
            <person name="Scheuner C."/>
            <person name="Sibirny A.A."/>
            <person name="Slot J.C."/>
            <person name="Stielow J.B."/>
            <person name="Sun H."/>
            <person name="Kurtzman C.P."/>
            <person name="Blackwell M."/>
            <person name="Grigoriev I.V."/>
            <person name="Jeffries T.W."/>
        </authorList>
    </citation>
    <scope>NUCLEOTIDE SEQUENCE [LARGE SCALE GENOMIC DNA]</scope>
    <source>
        <strain evidence="4">NRRL Y-17324</strain>
    </source>
</reference>
<dbReference type="Proteomes" id="UP000094285">
    <property type="component" value="Unassembled WGS sequence"/>
</dbReference>
<organism evidence="3 4">
    <name type="scientific">Suhomyces tanzawaensis NRRL Y-17324</name>
    <dbReference type="NCBI Taxonomy" id="984487"/>
    <lineage>
        <taxon>Eukaryota</taxon>
        <taxon>Fungi</taxon>
        <taxon>Dikarya</taxon>
        <taxon>Ascomycota</taxon>
        <taxon>Saccharomycotina</taxon>
        <taxon>Pichiomycetes</taxon>
        <taxon>Debaryomycetaceae</taxon>
        <taxon>Suhomyces</taxon>
    </lineage>
</organism>
<evidence type="ECO:0000256" key="1">
    <source>
        <dbReference type="SAM" id="MobiDB-lite"/>
    </source>
</evidence>
<dbReference type="Pfam" id="PF02194">
    <property type="entry name" value="PXA"/>
    <property type="match status" value="1"/>
</dbReference>
<proteinExistence type="predicted"/>
<name>A0A1E4SLU6_9ASCO</name>
<protein>
    <recommendedName>
        <fullName evidence="2">PXA domain-containing protein</fullName>
    </recommendedName>
</protein>
<dbReference type="STRING" id="984487.A0A1E4SLU6"/>
<evidence type="ECO:0000313" key="3">
    <source>
        <dbReference type="EMBL" id="ODV80362.1"/>
    </source>
</evidence>
<dbReference type="AlphaFoldDB" id="A0A1E4SLU6"/>
<sequence>MVETLRAAPGMSRRPTTPNILAGTKRKPTTATTTANITRSGPEGTPWTSSRVSVLALSSSTLEPVTPTPNSVPSFTPLSRSKALNLKKALEIKNKPRKALRDLQNITLVQEEHAIETTEAFKLLYRLFVPNKYLIKNNRVSTKHLLNHLPSIIPTSSTQDANTYIDLNFQIHLFLSTIMVQFVNSWYLTKLNTDNLEFVLLVYQLICDIIKDLSNRINVLLKSDKSITDAIDQISEILNVHLSELVCENPYDEYDIKILNDHYDTIYLRNSLKNHTRDLQKPLMAYLTQRHLIFDSEIAPDVIESQFVDPESSSDSIFANDTLDQIEREKLEQEGEKPILDTNRVVYFRIIVRKILGSIFDSGSEAYSITPLNSKISTDLIVLLLGDLVLNKIFMKLASPDFILKTVINSTVDAIDEVLESKINTPKEAKPQPLKHRIQSAISKAYLSISHLVVNISSANFVPYMVGSSTEDTTATEPRLSFLENSVFKLVDTLTNFSKRKPLCTSVLKFLKDYIFVHPVLASKVDNAFLKFVSSRVLKSKPLSEEFLCGIVAKLRIDLFENDKIENIEQSEITIDVLVEKIFAIIDKMPKVLPSVFVHTNLFRYHNEDDKDLRASIRKILVIFNYSEPGSNKLNDSCELNKLLVINLLDCIIGNLYPEI</sequence>
<dbReference type="GeneID" id="30984937"/>
<dbReference type="RefSeq" id="XP_020065484.1">
    <property type="nucleotide sequence ID" value="XM_020210801.1"/>
</dbReference>
<dbReference type="EMBL" id="KV453911">
    <property type="protein sequence ID" value="ODV80362.1"/>
    <property type="molecule type" value="Genomic_DNA"/>
</dbReference>
<feature type="region of interest" description="Disordered" evidence="1">
    <location>
        <begin position="1"/>
        <end position="48"/>
    </location>
</feature>
<feature type="domain" description="PXA" evidence="2">
    <location>
        <begin position="167"/>
        <end position="409"/>
    </location>
</feature>